<evidence type="ECO:0000313" key="4">
    <source>
        <dbReference type="Proteomes" id="UP000283634"/>
    </source>
</evidence>
<evidence type="ECO:0000256" key="1">
    <source>
        <dbReference type="SAM" id="Coils"/>
    </source>
</evidence>
<feature type="chain" id="PRO_5018615115" evidence="2">
    <location>
        <begin position="16"/>
        <end position="305"/>
    </location>
</feature>
<reference evidence="3 4" key="1">
    <citation type="journal article" date="2018" name="BMC Genomics">
        <title>Genomic comparison of Trypanosoma conorhini and Trypanosoma rangeli to Trypanosoma cruzi strains of high and low virulence.</title>
        <authorList>
            <person name="Bradwell K.R."/>
            <person name="Koparde V.N."/>
            <person name="Matveyev A.V."/>
            <person name="Serrano M.G."/>
            <person name="Alves J.M."/>
            <person name="Parikh H."/>
            <person name="Huang B."/>
            <person name="Lee V."/>
            <person name="Espinosa-Alvarez O."/>
            <person name="Ortiz P.A."/>
            <person name="Costa-Martins A.G."/>
            <person name="Teixeira M.M."/>
            <person name="Buck G.A."/>
        </authorList>
    </citation>
    <scope>NUCLEOTIDE SEQUENCE [LARGE SCALE GENOMIC DNA]</scope>
    <source>
        <strain evidence="3 4">AM80</strain>
    </source>
</reference>
<dbReference type="VEuPathDB" id="TriTrypDB:TRSC58_00109"/>
<gene>
    <name evidence="3" type="ORF">TraAM80_03242</name>
</gene>
<sequence length="305" mass="33922">MLSLLFLLFCSSWRCLVLNRGDTVFIPEEAEETLCCRRLELRVTMDVAPRARGAAASSSAGSDLRELNEAKVANILSYLDEAVATRPRLAASLTPHEEMLPDSYASEGISLAPSTLLNQLSHNKLTSAALPQNPPSQRQQQQQQQLLSSASASCLTSYVIGGSLDPYVGVYHGIKAKIEALRFSNDELRAENEELKARLGVARQREAEHVEKVQAANRTELQSLRNGLRESEEEHRRVMQGLQREKTQLTKAVESLTTQLRQEMLRREEEVARLESANAAAIAQLKTRWQAQEKAAREKVAYLGG</sequence>
<dbReference type="AlphaFoldDB" id="A0A3R7MKS4"/>
<proteinExistence type="predicted"/>
<evidence type="ECO:0000256" key="2">
    <source>
        <dbReference type="SAM" id="SignalP"/>
    </source>
</evidence>
<comment type="caution">
    <text evidence="3">The sequence shown here is derived from an EMBL/GenBank/DDBJ whole genome shotgun (WGS) entry which is preliminary data.</text>
</comment>
<dbReference type="Proteomes" id="UP000283634">
    <property type="component" value="Unassembled WGS sequence"/>
</dbReference>
<organism evidence="3 4">
    <name type="scientific">Trypanosoma rangeli</name>
    <dbReference type="NCBI Taxonomy" id="5698"/>
    <lineage>
        <taxon>Eukaryota</taxon>
        <taxon>Discoba</taxon>
        <taxon>Euglenozoa</taxon>
        <taxon>Kinetoplastea</taxon>
        <taxon>Metakinetoplastina</taxon>
        <taxon>Trypanosomatida</taxon>
        <taxon>Trypanosomatidae</taxon>
        <taxon>Trypanosoma</taxon>
        <taxon>Herpetosoma</taxon>
    </lineage>
</organism>
<keyword evidence="2" id="KW-0732">Signal</keyword>
<dbReference type="GeneID" id="40327175"/>
<protein>
    <submittedName>
        <fullName evidence="3">Putative kinesin</fullName>
    </submittedName>
</protein>
<accession>A0A3R7MKS4</accession>
<feature type="signal peptide" evidence="2">
    <location>
        <begin position="1"/>
        <end position="15"/>
    </location>
</feature>
<feature type="coiled-coil region" evidence="1">
    <location>
        <begin position="178"/>
        <end position="277"/>
    </location>
</feature>
<dbReference type="OrthoDB" id="197735at2759"/>
<keyword evidence="1" id="KW-0175">Coiled coil</keyword>
<dbReference type="PANTHER" id="PTHR31540:SF1">
    <property type="entry name" value="CENTROSOMAL PROTEIN OF 131 KDA"/>
    <property type="match status" value="1"/>
</dbReference>
<dbReference type="EMBL" id="MKGL01000082">
    <property type="protein sequence ID" value="RNF07645.1"/>
    <property type="molecule type" value="Genomic_DNA"/>
</dbReference>
<evidence type="ECO:0000313" key="3">
    <source>
        <dbReference type="EMBL" id="RNF07645.1"/>
    </source>
</evidence>
<dbReference type="PANTHER" id="PTHR31540">
    <property type="entry name" value="CENTROSOMAL PROTEIN OF 131 KDA"/>
    <property type="match status" value="1"/>
</dbReference>
<dbReference type="GO" id="GO:0035735">
    <property type="term" value="P:intraciliary transport involved in cilium assembly"/>
    <property type="evidence" value="ECO:0007669"/>
    <property type="project" value="InterPro"/>
</dbReference>
<dbReference type="RefSeq" id="XP_029239948.1">
    <property type="nucleotide sequence ID" value="XM_029380219.1"/>
</dbReference>
<dbReference type="GO" id="GO:0005929">
    <property type="term" value="C:cilium"/>
    <property type="evidence" value="ECO:0007669"/>
    <property type="project" value="GOC"/>
</dbReference>
<keyword evidence="4" id="KW-1185">Reference proteome</keyword>
<dbReference type="InterPro" id="IPR030465">
    <property type="entry name" value="CEP131"/>
</dbReference>
<name>A0A3R7MKS4_TRYRA</name>